<proteinExistence type="predicted"/>
<feature type="transmembrane region" description="Helical" evidence="1">
    <location>
        <begin position="64"/>
        <end position="86"/>
    </location>
</feature>
<feature type="domain" description="DUF6545" evidence="2">
    <location>
        <begin position="244"/>
        <end position="385"/>
    </location>
</feature>
<keyword evidence="1" id="KW-0472">Membrane</keyword>
<organism evidence="3 4">
    <name type="scientific">Paractinoplanes rishiriensis</name>
    <dbReference type="NCBI Taxonomy" id="1050105"/>
    <lineage>
        <taxon>Bacteria</taxon>
        <taxon>Bacillati</taxon>
        <taxon>Actinomycetota</taxon>
        <taxon>Actinomycetes</taxon>
        <taxon>Micromonosporales</taxon>
        <taxon>Micromonosporaceae</taxon>
        <taxon>Paractinoplanes</taxon>
    </lineage>
</organism>
<keyword evidence="4" id="KW-1185">Reference proteome</keyword>
<feature type="transmembrane region" description="Helical" evidence="1">
    <location>
        <begin position="139"/>
        <end position="161"/>
    </location>
</feature>
<sequence length="396" mass="41967">MRTVMFAAMTVAYGICLVIKGRDLRRDPGNPFLRWLCTMVGFSGLASLAGIPAILTALETSTGVAAVWVLAPVTVGSAATVVTLQLWARPRARLRLSLIPYAAAAAAIVALTVSARGATTPAAVAAAQQMPETLWATVPGVRAAFLIYCGAIGFAYVDAAIRLTRTARVLDRRWLRRAMRTLATAATLLLVYTVAMAGYFLSPRPALADLGLAELGLAELGLAAAGLGAVTCATGVGLPVLGPRWDRMRAYRRLRHLWQALGRAVPDVVLDPPRLPWLDAWNPWRADFRLYRRVIEIRDGVLALRPHLDPAVADAARRLAREAGQAPDEQAATAAAAQLRAALTRLEGSAPAVHGEPPPIDLTPAGPGLDAELRVLVPLARAFASSPIVRHAAAPG</sequence>
<comment type="caution">
    <text evidence="3">The sequence shown here is derived from an EMBL/GenBank/DDBJ whole genome shotgun (WGS) entry which is preliminary data.</text>
</comment>
<feature type="transmembrane region" description="Helical" evidence="1">
    <location>
        <begin position="35"/>
        <end position="58"/>
    </location>
</feature>
<keyword evidence="1" id="KW-1133">Transmembrane helix</keyword>
<keyword evidence="1" id="KW-0812">Transmembrane</keyword>
<evidence type="ECO:0000313" key="4">
    <source>
        <dbReference type="Proteomes" id="UP000636960"/>
    </source>
</evidence>
<dbReference type="NCBIfam" id="NF042915">
    <property type="entry name" value="MAB_1171c_fam"/>
    <property type="match status" value="1"/>
</dbReference>
<feature type="transmembrane region" description="Helical" evidence="1">
    <location>
        <begin position="98"/>
        <end position="119"/>
    </location>
</feature>
<evidence type="ECO:0000256" key="1">
    <source>
        <dbReference type="SAM" id="Phobius"/>
    </source>
</evidence>
<dbReference type="RefSeq" id="WP_203780461.1">
    <property type="nucleotide sequence ID" value="NZ_BOMV01000011.1"/>
</dbReference>
<dbReference type="InterPro" id="IPR046675">
    <property type="entry name" value="DUF6545"/>
</dbReference>
<accession>A0A919JV06</accession>
<gene>
    <name evidence="3" type="ORF">Ari01nite_16000</name>
</gene>
<name>A0A919JV06_9ACTN</name>
<feature type="transmembrane region" description="Helical" evidence="1">
    <location>
        <begin position="182"/>
        <end position="201"/>
    </location>
</feature>
<dbReference type="AlphaFoldDB" id="A0A919JV06"/>
<evidence type="ECO:0000313" key="3">
    <source>
        <dbReference type="EMBL" id="GIE94135.1"/>
    </source>
</evidence>
<dbReference type="EMBL" id="BOMV01000011">
    <property type="protein sequence ID" value="GIE94135.1"/>
    <property type="molecule type" value="Genomic_DNA"/>
</dbReference>
<dbReference type="Proteomes" id="UP000636960">
    <property type="component" value="Unassembled WGS sequence"/>
</dbReference>
<protein>
    <recommendedName>
        <fullName evidence="2">DUF6545 domain-containing protein</fullName>
    </recommendedName>
</protein>
<evidence type="ECO:0000259" key="2">
    <source>
        <dbReference type="Pfam" id="PF20182"/>
    </source>
</evidence>
<reference evidence="3" key="1">
    <citation type="submission" date="2021-01" db="EMBL/GenBank/DDBJ databases">
        <title>Whole genome shotgun sequence of Actinoplanes rishiriensis NBRC 108556.</title>
        <authorList>
            <person name="Komaki H."/>
            <person name="Tamura T."/>
        </authorList>
    </citation>
    <scope>NUCLEOTIDE SEQUENCE</scope>
    <source>
        <strain evidence="3">NBRC 108556</strain>
    </source>
</reference>
<dbReference type="InterPro" id="IPR050039">
    <property type="entry name" value="MAB_1171c-like"/>
</dbReference>
<dbReference type="Pfam" id="PF20182">
    <property type="entry name" value="DUF6545"/>
    <property type="match status" value="1"/>
</dbReference>
<feature type="transmembrane region" description="Helical" evidence="1">
    <location>
        <begin position="221"/>
        <end position="242"/>
    </location>
</feature>